<name>A0ACB7PPR4_9PEZI</name>
<evidence type="ECO:0000313" key="1">
    <source>
        <dbReference type="EMBL" id="KAH6651202.1"/>
    </source>
</evidence>
<comment type="caution">
    <text evidence="1">The sequence shown here is derived from an EMBL/GenBank/DDBJ whole genome shotgun (WGS) entry which is preliminary data.</text>
</comment>
<accession>A0ACB7PPR4</accession>
<evidence type="ECO:0000313" key="2">
    <source>
        <dbReference type="Proteomes" id="UP000724584"/>
    </source>
</evidence>
<dbReference type="Proteomes" id="UP000724584">
    <property type="component" value="Unassembled WGS sequence"/>
</dbReference>
<sequence>MRALIAFPFAAADCEVNLAVVCYLPFSLARSLAPKDSPAKSSGIQNSPCLHLPTPSCRACLISVTHTPAARNPSLPAHRRASCVCESLTHWNGSATLRKRGRRAGFTPRVSKRGKLHRTGEKKNMPGALGATAAAARQHRNPRCVGHSPACLDNPALNGCEGKGGWHFFVTGLIG</sequence>
<proteinExistence type="predicted"/>
<dbReference type="EMBL" id="JAGIZQ010000001">
    <property type="protein sequence ID" value="KAH6651202.1"/>
    <property type="molecule type" value="Genomic_DNA"/>
</dbReference>
<keyword evidence="2" id="KW-1185">Reference proteome</keyword>
<gene>
    <name evidence="1" type="ORF">F5144DRAFT_80126</name>
</gene>
<organism evidence="1 2">
    <name type="scientific">Chaetomium tenue</name>
    <dbReference type="NCBI Taxonomy" id="1854479"/>
    <lineage>
        <taxon>Eukaryota</taxon>
        <taxon>Fungi</taxon>
        <taxon>Dikarya</taxon>
        <taxon>Ascomycota</taxon>
        <taxon>Pezizomycotina</taxon>
        <taxon>Sordariomycetes</taxon>
        <taxon>Sordariomycetidae</taxon>
        <taxon>Sordariales</taxon>
        <taxon>Chaetomiaceae</taxon>
        <taxon>Chaetomium</taxon>
    </lineage>
</organism>
<reference evidence="1 2" key="1">
    <citation type="journal article" date="2021" name="Nat. Commun.">
        <title>Genetic determinants of endophytism in the Arabidopsis root mycobiome.</title>
        <authorList>
            <person name="Mesny F."/>
            <person name="Miyauchi S."/>
            <person name="Thiergart T."/>
            <person name="Pickel B."/>
            <person name="Atanasova L."/>
            <person name="Karlsson M."/>
            <person name="Huettel B."/>
            <person name="Barry K.W."/>
            <person name="Haridas S."/>
            <person name="Chen C."/>
            <person name="Bauer D."/>
            <person name="Andreopoulos W."/>
            <person name="Pangilinan J."/>
            <person name="LaButti K."/>
            <person name="Riley R."/>
            <person name="Lipzen A."/>
            <person name="Clum A."/>
            <person name="Drula E."/>
            <person name="Henrissat B."/>
            <person name="Kohler A."/>
            <person name="Grigoriev I.V."/>
            <person name="Martin F.M."/>
            <person name="Hacquard S."/>
        </authorList>
    </citation>
    <scope>NUCLEOTIDE SEQUENCE [LARGE SCALE GENOMIC DNA]</scope>
    <source>
        <strain evidence="1 2">MPI-SDFR-AT-0079</strain>
    </source>
</reference>
<protein>
    <submittedName>
        <fullName evidence="1">Uncharacterized protein</fullName>
    </submittedName>
</protein>